<dbReference type="InterPro" id="IPR008969">
    <property type="entry name" value="CarboxyPept-like_regulatory"/>
</dbReference>
<keyword evidence="10" id="KW-1185">Reference proteome</keyword>
<gene>
    <name evidence="9" type="ORF">Q4Q40_22070</name>
</gene>
<dbReference type="Gene3D" id="2.60.40.1120">
    <property type="entry name" value="Carboxypeptidase-like, regulatory domain"/>
    <property type="match status" value="1"/>
</dbReference>
<dbReference type="InterPro" id="IPR023996">
    <property type="entry name" value="TonB-dep_OMP_SusC/RagA"/>
</dbReference>
<evidence type="ECO:0000259" key="8">
    <source>
        <dbReference type="Pfam" id="PF07715"/>
    </source>
</evidence>
<comment type="caution">
    <text evidence="9">The sequence shown here is derived from an EMBL/GenBank/DDBJ whole genome shotgun (WGS) entry which is preliminary data.</text>
</comment>
<keyword evidence="6 7" id="KW-0998">Cell outer membrane</keyword>
<keyword evidence="4 7" id="KW-0812">Transmembrane</keyword>
<dbReference type="Proteomes" id="UP001176806">
    <property type="component" value="Unassembled WGS sequence"/>
</dbReference>
<evidence type="ECO:0000313" key="10">
    <source>
        <dbReference type="Proteomes" id="UP001176806"/>
    </source>
</evidence>
<comment type="similarity">
    <text evidence="7">Belongs to the TonB-dependent receptor family.</text>
</comment>
<evidence type="ECO:0000256" key="7">
    <source>
        <dbReference type="PROSITE-ProRule" id="PRU01360"/>
    </source>
</evidence>
<keyword evidence="5 7" id="KW-0472">Membrane</keyword>
<keyword evidence="2 7" id="KW-0813">Transport</keyword>
<keyword evidence="3 7" id="KW-1134">Transmembrane beta strand</keyword>
<dbReference type="Pfam" id="PF07715">
    <property type="entry name" value="Plug"/>
    <property type="match status" value="1"/>
</dbReference>
<dbReference type="InterPro" id="IPR012910">
    <property type="entry name" value="Plug_dom"/>
</dbReference>
<feature type="domain" description="TonB-dependent receptor plug" evidence="8">
    <location>
        <begin position="141"/>
        <end position="272"/>
    </location>
</feature>
<dbReference type="Pfam" id="PF13715">
    <property type="entry name" value="CarbopepD_reg_2"/>
    <property type="match status" value="1"/>
</dbReference>
<dbReference type="PROSITE" id="PS52016">
    <property type="entry name" value="TONB_DEPENDENT_REC_3"/>
    <property type="match status" value="1"/>
</dbReference>
<dbReference type="Gene3D" id="2.170.130.10">
    <property type="entry name" value="TonB-dependent receptor, plug domain"/>
    <property type="match status" value="1"/>
</dbReference>
<evidence type="ECO:0000313" key="9">
    <source>
        <dbReference type="EMBL" id="MDO5976897.1"/>
    </source>
</evidence>
<comment type="subcellular location">
    <subcellularLocation>
        <location evidence="1 7">Cell outer membrane</location>
        <topology evidence="1 7">Multi-pass membrane protein</topology>
    </subcellularLocation>
</comment>
<evidence type="ECO:0000256" key="6">
    <source>
        <dbReference type="ARBA" id="ARBA00023237"/>
    </source>
</evidence>
<dbReference type="NCBIfam" id="TIGR04057">
    <property type="entry name" value="SusC_RagA_signa"/>
    <property type="match status" value="1"/>
</dbReference>
<evidence type="ECO:0000256" key="5">
    <source>
        <dbReference type="ARBA" id="ARBA00023136"/>
    </source>
</evidence>
<dbReference type="Gene3D" id="2.40.170.20">
    <property type="entry name" value="TonB-dependent receptor, beta-barrel domain"/>
    <property type="match status" value="1"/>
</dbReference>
<dbReference type="InterPro" id="IPR039426">
    <property type="entry name" value="TonB-dep_rcpt-like"/>
</dbReference>
<dbReference type="InterPro" id="IPR037066">
    <property type="entry name" value="Plug_dom_sf"/>
</dbReference>
<organism evidence="9 10">
    <name type="scientific">Flavivirga jejuensis</name>
    <dbReference type="NCBI Taxonomy" id="870487"/>
    <lineage>
        <taxon>Bacteria</taxon>
        <taxon>Pseudomonadati</taxon>
        <taxon>Bacteroidota</taxon>
        <taxon>Flavobacteriia</taxon>
        <taxon>Flavobacteriales</taxon>
        <taxon>Flavobacteriaceae</taxon>
        <taxon>Flavivirga</taxon>
    </lineage>
</organism>
<dbReference type="RefSeq" id="WP_303304228.1">
    <property type="nucleotide sequence ID" value="NZ_BAABDA010000011.1"/>
</dbReference>
<sequence length="1029" mass="114097">MNTFIVLFCTTLFSLTPKYVGSQHAKTIINEDKANHSKAQQQIVTGTITDQSGFPIPGATVLIKGTTTGTGTNLDGQYSLTVPDPANILVFSSLGFETQEITVGNHLSAGQAGTTINVSLKEGVSSLNEVTINAGYYNTFQRETTGSIYKMNAKTIEKQPVSNPLAAMQGYIPGVNITQYSGVSGSGFNIEIRGKNFIRKDFNPGSTHPLFIVDGVPYASQSLGDIKISGQIVPGGEISPLNLINPASIESIEVLKDADATAIYGSRGANGVVLITTKKGKTGKVRMEVHVSTSLAAVPHSSFADLLNTEQYLEMRLEAIANGGYTLETLPAILKRGANDLYTWNQERYTDWQDVLIGDTAYRKRAQLSFSGGNEQTQFLISGGYQNETTVYIGDSNYRKVSVHNNINHQSVNKRFQINGTMQYASDDNQLPGFSSRFTDLAHRLPPNAPALYDEKGDLNWENNTFGNPLGQLEAKYRSQTSNLIMNWDVSYALMPALVFKANLGYTGYSMDLYKTNPASQYAPSPSRSSKTSSVLTNTVSSQSWIVEPQINWQKDWEKVSINILLGTTFQKQKSNQISHHGLGFPSYSQILDLSAADQTSVLLDEDSVYNYQAVFGRININWDDTYILNLTGRRDGSSRFGPGKQFGNFGAVGVAWLFLKESLFKVLSFGKLRGSYGITGSDTIEDYGFYNSYETSGGSYNGSTLELASLFNPDFFWEANQKFEAALELGFFKDRVLLTTAWYRNQSSNQLVEVPLPGTTGFSFINDNFDATVENTGLEIDFQSVNIQNNHFKWTTTFNISVPKNKLVKFDGLENSTYKDKLALGKPINIVKLFHTIGVNPDTGLYQFEDYNKDDEISSPDRQWIEDTAPKFYGALNNTISYKNWSLEVFFQFKKQRSVNTLSDRLGAPGAGPDNQPVSVLNRWQHVGDDTLIRRYTIGNLDSEINNNYNLYNKSNAIYTDASFIRLRNVSLIYTIPKANIPGMDIRICLQGQNLLTFTKYGSGDPEQTNNSYLPLLRQFTLGMQLGF</sequence>
<accession>A0ABT8WUP3</accession>
<evidence type="ECO:0000256" key="1">
    <source>
        <dbReference type="ARBA" id="ARBA00004571"/>
    </source>
</evidence>
<dbReference type="InterPro" id="IPR036942">
    <property type="entry name" value="Beta-barrel_TonB_sf"/>
</dbReference>
<proteinExistence type="inferred from homology"/>
<evidence type="ECO:0000256" key="4">
    <source>
        <dbReference type="ARBA" id="ARBA00022692"/>
    </source>
</evidence>
<dbReference type="SUPFAM" id="SSF56935">
    <property type="entry name" value="Porins"/>
    <property type="match status" value="1"/>
</dbReference>
<dbReference type="NCBIfam" id="TIGR04056">
    <property type="entry name" value="OMP_RagA_SusC"/>
    <property type="match status" value="1"/>
</dbReference>
<evidence type="ECO:0000256" key="3">
    <source>
        <dbReference type="ARBA" id="ARBA00022452"/>
    </source>
</evidence>
<reference evidence="9" key="1">
    <citation type="submission" date="2023-07" db="EMBL/GenBank/DDBJ databases">
        <title>Two novel species in the genus Flavivirga.</title>
        <authorList>
            <person name="Kwon K."/>
        </authorList>
    </citation>
    <scope>NUCLEOTIDE SEQUENCE</scope>
    <source>
        <strain evidence="9">KACC 14158</strain>
    </source>
</reference>
<name>A0ABT8WUP3_9FLAO</name>
<protein>
    <submittedName>
        <fullName evidence="9">SusC/RagA family TonB-linked outer membrane protein</fullName>
    </submittedName>
</protein>
<dbReference type="EMBL" id="JAUOEL010000009">
    <property type="protein sequence ID" value="MDO5976897.1"/>
    <property type="molecule type" value="Genomic_DNA"/>
</dbReference>
<dbReference type="SUPFAM" id="SSF49464">
    <property type="entry name" value="Carboxypeptidase regulatory domain-like"/>
    <property type="match status" value="1"/>
</dbReference>
<evidence type="ECO:0000256" key="2">
    <source>
        <dbReference type="ARBA" id="ARBA00022448"/>
    </source>
</evidence>
<dbReference type="InterPro" id="IPR023997">
    <property type="entry name" value="TonB-dep_OMP_SusC/RagA_CS"/>
</dbReference>